<accession>G3YDR0</accession>
<reference evidence="1 2" key="1">
    <citation type="journal article" date="2011" name="Genome Res.">
        <title>Comparative genomics of citric-acid-producing Aspergillus niger ATCC 1015 versus enzyme-producing CBS 513.88.</title>
        <authorList>
            <person name="Andersen M.R."/>
            <person name="Salazar M.P."/>
            <person name="Schaap P.J."/>
            <person name="van de Vondervoort P.J."/>
            <person name="Culley D."/>
            <person name="Thykaer J."/>
            <person name="Frisvad J.C."/>
            <person name="Nielsen K.F."/>
            <person name="Albang R."/>
            <person name="Albermann K."/>
            <person name="Berka R.M."/>
            <person name="Braus G.H."/>
            <person name="Braus-Stromeyer S.A."/>
            <person name="Corrochano L.M."/>
            <person name="Dai Z."/>
            <person name="van Dijck P.W."/>
            <person name="Hofmann G."/>
            <person name="Lasure L.L."/>
            <person name="Magnuson J.K."/>
            <person name="Menke H."/>
            <person name="Meijer M."/>
            <person name="Meijer S.L."/>
            <person name="Nielsen J.B."/>
            <person name="Nielsen M.L."/>
            <person name="van Ooyen A.J."/>
            <person name="Pel H.J."/>
            <person name="Poulsen L."/>
            <person name="Samson R.A."/>
            <person name="Stam H."/>
            <person name="Tsang A."/>
            <person name="van den Brink J.M."/>
            <person name="Atkins A."/>
            <person name="Aerts A."/>
            <person name="Shapiro H."/>
            <person name="Pangilinan J."/>
            <person name="Salamov A."/>
            <person name="Lou Y."/>
            <person name="Lindquist E."/>
            <person name="Lucas S."/>
            <person name="Grimwood J."/>
            <person name="Grigoriev I.V."/>
            <person name="Kubicek C.P."/>
            <person name="Martinez D."/>
            <person name="van Peij N.N."/>
            <person name="Roubos J.A."/>
            <person name="Nielsen J."/>
            <person name="Baker S.E."/>
        </authorList>
    </citation>
    <scope>NUCLEOTIDE SEQUENCE [LARGE SCALE GENOMIC DNA]</scope>
    <source>
        <strain evidence="2">ATCC 1015 / CBS 113.46 / FGSC A1144 / LSHB Ac4 / NCTC 3858a / NRRL 328 / USDA 3528.7</strain>
    </source>
</reference>
<dbReference type="HOGENOM" id="CLU_2263177_0_0_1"/>
<evidence type="ECO:0000313" key="1">
    <source>
        <dbReference type="EMBL" id="EHA18927.1"/>
    </source>
</evidence>
<dbReference type="EMBL" id="ACJE01000020">
    <property type="protein sequence ID" value="EHA18927.1"/>
    <property type="molecule type" value="Genomic_DNA"/>
</dbReference>
<protein>
    <submittedName>
        <fullName evidence="1">Uncharacterized protein</fullName>
    </submittedName>
</protein>
<sequence length="103" mass="11599">MARIASIQEFSSFAMSGDVIAEDSFQAHTFRPRDSHYMHDTVKFASEYVYDTTMKGIPLTRHIPTEWHPHCQCRVSTAAQVRRRGGFALSCGKRGMSMISPSS</sequence>
<comment type="caution">
    <text evidence="1">The sequence shown here is derived from an EMBL/GenBank/DDBJ whole genome shotgun (WGS) entry which is preliminary data.</text>
</comment>
<proteinExistence type="predicted"/>
<dbReference type="VEuPathDB" id="FungiDB:ASPNIDRAFT2_42739"/>
<evidence type="ECO:0000313" key="2">
    <source>
        <dbReference type="Proteomes" id="UP000009038"/>
    </source>
</evidence>
<gene>
    <name evidence="1" type="ORF">ASPNIDRAFT_42739</name>
</gene>
<dbReference type="Proteomes" id="UP000009038">
    <property type="component" value="Unassembled WGS sequence"/>
</dbReference>
<dbReference type="AlphaFoldDB" id="G3YDR0"/>
<name>G3YDR0_ASPNA</name>
<organism evidence="1 2">
    <name type="scientific">Aspergillus niger (strain ATCC 1015 / CBS 113.46 / FGSC A1144 / LSHB Ac4 / NCTC 3858a / NRRL 328 / USDA 3528.7)</name>
    <dbReference type="NCBI Taxonomy" id="380704"/>
    <lineage>
        <taxon>Eukaryota</taxon>
        <taxon>Fungi</taxon>
        <taxon>Dikarya</taxon>
        <taxon>Ascomycota</taxon>
        <taxon>Pezizomycotina</taxon>
        <taxon>Eurotiomycetes</taxon>
        <taxon>Eurotiomycetidae</taxon>
        <taxon>Eurotiales</taxon>
        <taxon>Aspergillaceae</taxon>
        <taxon>Aspergillus</taxon>
        <taxon>Aspergillus subgen. Circumdati</taxon>
    </lineage>
</organism>